<evidence type="ECO:0000313" key="2">
    <source>
        <dbReference type="Proteomes" id="UP000660454"/>
    </source>
</evidence>
<dbReference type="Proteomes" id="UP000660454">
    <property type="component" value="Unassembled WGS sequence"/>
</dbReference>
<sequence length="45" mass="4779">MLRLMPAPGIGKAMGRIMAKDMQAKNADVAARLIGKDDPPRESVG</sequence>
<keyword evidence="2" id="KW-1185">Reference proteome</keyword>
<proteinExistence type="predicted"/>
<accession>A0ABQ4GSZ3</accession>
<gene>
    <name evidence="1" type="ORF">Msi02_53600</name>
</gene>
<comment type="caution">
    <text evidence="1">The sequence shown here is derived from an EMBL/GenBank/DDBJ whole genome shotgun (WGS) entry which is preliminary data.</text>
</comment>
<reference evidence="1 2" key="1">
    <citation type="submission" date="2021-01" db="EMBL/GenBank/DDBJ databases">
        <title>Whole genome shotgun sequence of Microbispora siamensis NBRC 104113.</title>
        <authorList>
            <person name="Komaki H."/>
            <person name="Tamura T."/>
        </authorList>
    </citation>
    <scope>NUCLEOTIDE SEQUENCE [LARGE SCALE GENOMIC DNA]</scope>
    <source>
        <strain evidence="1 2">NBRC 104113</strain>
    </source>
</reference>
<dbReference type="EMBL" id="BOOF01000032">
    <property type="protein sequence ID" value="GIH64543.1"/>
    <property type="molecule type" value="Genomic_DNA"/>
</dbReference>
<organism evidence="1 2">
    <name type="scientific">Microbispora siamensis</name>
    <dbReference type="NCBI Taxonomy" id="564413"/>
    <lineage>
        <taxon>Bacteria</taxon>
        <taxon>Bacillati</taxon>
        <taxon>Actinomycetota</taxon>
        <taxon>Actinomycetes</taxon>
        <taxon>Streptosporangiales</taxon>
        <taxon>Streptosporangiaceae</taxon>
        <taxon>Microbispora</taxon>
    </lineage>
</organism>
<dbReference type="RefSeq" id="WP_204050771.1">
    <property type="nucleotide sequence ID" value="NZ_BOOF01000032.1"/>
</dbReference>
<name>A0ABQ4GSZ3_9ACTN</name>
<protein>
    <submittedName>
        <fullName evidence="1">Uncharacterized protein</fullName>
    </submittedName>
</protein>
<evidence type="ECO:0000313" key="1">
    <source>
        <dbReference type="EMBL" id="GIH64543.1"/>
    </source>
</evidence>